<feature type="region of interest" description="Disordered" evidence="1">
    <location>
        <begin position="42"/>
        <end position="79"/>
    </location>
</feature>
<gene>
    <name evidence="3" type="ORF">CLTHE_17340</name>
</gene>
<feature type="compositionally biased region" description="Basic and acidic residues" evidence="1">
    <location>
        <begin position="42"/>
        <end position="51"/>
    </location>
</feature>
<dbReference type="RefSeq" id="WP_080022904.1">
    <property type="nucleotide sequence ID" value="NZ_LTAY01000042.1"/>
</dbReference>
<accession>A0A1V4SUP3</accession>
<evidence type="ECO:0000313" key="3">
    <source>
        <dbReference type="EMBL" id="OPX47620.1"/>
    </source>
</evidence>
<organism evidence="3 4">
    <name type="scientific">Clostridium thermobutyricum DSM 4928</name>
    <dbReference type="NCBI Taxonomy" id="1121339"/>
    <lineage>
        <taxon>Bacteria</taxon>
        <taxon>Bacillati</taxon>
        <taxon>Bacillota</taxon>
        <taxon>Clostridia</taxon>
        <taxon>Eubacteriales</taxon>
        <taxon>Clostridiaceae</taxon>
        <taxon>Clostridium</taxon>
    </lineage>
</organism>
<keyword evidence="2" id="KW-0812">Transmembrane</keyword>
<evidence type="ECO:0000313" key="4">
    <source>
        <dbReference type="Proteomes" id="UP000191448"/>
    </source>
</evidence>
<keyword evidence="2" id="KW-1133">Transmembrane helix</keyword>
<sequence>MNKRKMIVIIIGIISITICVGIIAHEISLNIRQKRAIEAAERKERIERDNQNKITQDNNTEKNNATTQNDNVNEEDQKGFSDPELYRLLKSSGVDEICFLNIIKQGEKYSFLVKTIADDYEFDDEAKSFKNTIELYCDVKNIKVENAVIETPNEDLIKVYIANESGKHLEEYR</sequence>
<dbReference type="AlphaFoldDB" id="A0A1V4SUP3"/>
<comment type="caution">
    <text evidence="3">The sequence shown here is derived from an EMBL/GenBank/DDBJ whole genome shotgun (WGS) entry which is preliminary data.</text>
</comment>
<proteinExistence type="predicted"/>
<feature type="transmembrane region" description="Helical" evidence="2">
    <location>
        <begin position="6"/>
        <end position="25"/>
    </location>
</feature>
<reference evidence="3 4" key="1">
    <citation type="submission" date="2016-02" db="EMBL/GenBank/DDBJ databases">
        <title>Genome sequence of Clostridium thermobutyricum DSM 4928.</title>
        <authorList>
            <person name="Poehlein A."/>
            <person name="Daniel R."/>
        </authorList>
    </citation>
    <scope>NUCLEOTIDE SEQUENCE [LARGE SCALE GENOMIC DNA]</scope>
    <source>
        <strain evidence="3 4">DSM 4928</strain>
    </source>
</reference>
<evidence type="ECO:0000256" key="2">
    <source>
        <dbReference type="SAM" id="Phobius"/>
    </source>
</evidence>
<dbReference type="Proteomes" id="UP000191448">
    <property type="component" value="Unassembled WGS sequence"/>
</dbReference>
<dbReference type="EMBL" id="LTAY01000042">
    <property type="protein sequence ID" value="OPX47620.1"/>
    <property type="molecule type" value="Genomic_DNA"/>
</dbReference>
<evidence type="ECO:0000256" key="1">
    <source>
        <dbReference type="SAM" id="MobiDB-lite"/>
    </source>
</evidence>
<feature type="compositionally biased region" description="Polar residues" evidence="1">
    <location>
        <begin position="52"/>
        <end position="71"/>
    </location>
</feature>
<protein>
    <submittedName>
        <fullName evidence="3">Uncharacterized protein</fullName>
    </submittedName>
</protein>
<keyword evidence="2" id="KW-0472">Membrane</keyword>
<name>A0A1V4SUP3_9CLOT</name>